<evidence type="ECO:0000313" key="3">
    <source>
        <dbReference type="Proteomes" id="UP000807504"/>
    </source>
</evidence>
<evidence type="ECO:0000256" key="1">
    <source>
        <dbReference type="SAM" id="MobiDB-lite"/>
    </source>
</evidence>
<gene>
    <name evidence="2" type="ORF">HNY73_011683</name>
</gene>
<sequence length="249" mass="27017">MIGRADIEGSKSDVAMNAWPPQASYPCGNFSDTSCIKLVKSKGSIGPAFAVRIRTENQDQASFCPFTLREVSVLAELALGHLRYLLTDVPPQSNFQPDAVFGADRARRLRPGAALIHKRGLSRAQSRCSAPPASDPSRRAIPQANPCPEVHGYRTCRLPLPYIVLSTKAVHLGDLLLMGYGPARNSTSLSDLQGPRQRPPGQPQSLGGFYGNSGPLSPDEPFRDTEPFTKKRQNSSPGPSVDVSRVRLR</sequence>
<dbReference type="Proteomes" id="UP000807504">
    <property type="component" value="Unassembled WGS sequence"/>
</dbReference>
<protein>
    <recommendedName>
        <fullName evidence="4">Senescence-associated protein</fullName>
    </recommendedName>
</protein>
<feature type="compositionally biased region" description="Basic and acidic residues" evidence="1">
    <location>
        <begin position="220"/>
        <end position="229"/>
    </location>
</feature>
<dbReference type="PANTHER" id="PTHR33047:SF8">
    <property type="entry name" value="REGULATOR OF RDNA TRANSCRIPTION PROTEIN 15"/>
    <property type="match status" value="1"/>
</dbReference>
<organism evidence="2 3">
    <name type="scientific">Argiope bruennichi</name>
    <name type="common">Wasp spider</name>
    <name type="synonym">Aranea bruennichi</name>
    <dbReference type="NCBI Taxonomy" id="94029"/>
    <lineage>
        <taxon>Eukaryota</taxon>
        <taxon>Metazoa</taxon>
        <taxon>Ecdysozoa</taxon>
        <taxon>Arthropoda</taxon>
        <taxon>Chelicerata</taxon>
        <taxon>Arachnida</taxon>
        <taxon>Araneae</taxon>
        <taxon>Araneomorphae</taxon>
        <taxon>Entelegynae</taxon>
        <taxon>Araneoidea</taxon>
        <taxon>Araneidae</taxon>
        <taxon>Argiope</taxon>
    </lineage>
</organism>
<feature type="region of interest" description="Disordered" evidence="1">
    <location>
        <begin position="123"/>
        <end position="146"/>
    </location>
</feature>
<evidence type="ECO:0000313" key="2">
    <source>
        <dbReference type="EMBL" id="KAF8784088.1"/>
    </source>
</evidence>
<comment type="caution">
    <text evidence="2">The sequence shown here is derived from an EMBL/GenBank/DDBJ whole genome shotgun (WGS) entry which is preliminary data.</text>
</comment>
<reference evidence="2" key="1">
    <citation type="journal article" date="2020" name="bioRxiv">
        <title>Chromosome-level reference genome of the European wasp spider Argiope bruennichi: a resource for studies on range expansion and evolutionary adaptation.</title>
        <authorList>
            <person name="Sheffer M.M."/>
            <person name="Hoppe A."/>
            <person name="Krehenwinkel H."/>
            <person name="Uhl G."/>
            <person name="Kuss A.W."/>
            <person name="Jensen L."/>
            <person name="Jensen C."/>
            <person name="Gillespie R.G."/>
            <person name="Hoff K.J."/>
            <person name="Prost S."/>
        </authorList>
    </citation>
    <scope>NUCLEOTIDE SEQUENCE</scope>
</reference>
<reference evidence="2" key="2">
    <citation type="submission" date="2020-06" db="EMBL/GenBank/DDBJ databases">
        <authorList>
            <person name="Sheffer M."/>
        </authorList>
    </citation>
    <scope>NUCLEOTIDE SEQUENCE</scope>
</reference>
<dbReference type="PANTHER" id="PTHR33047">
    <property type="entry name" value="PROTEIN TAR1"/>
    <property type="match status" value="1"/>
</dbReference>
<dbReference type="AlphaFoldDB" id="A0A8T0F183"/>
<evidence type="ECO:0008006" key="4">
    <source>
        <dbReference type="Google" id="ProtNLM"/>
    </source>
</evidence>
<feature type="region of interest" description="Disordered" evidence="1">
    <location>
        <begin position="187"/>
        <end position="249"/>
    </location>
</feature>
<keyword evidence="3" id="KW-1185">Reference proteome</keyword>
<proteinExistence type="predicted"/>
<dbReference type="InterPro" id="IPR052997">
    <property type="entry name" value="RRT15-like"/>
</dbReference>
<dbReference type="EMBL" id="JABXBU010001047">
    <property type="protein sequence ID" value="KAF8784088.1"/>
    <property type="molecule type" value="Genomic_DNA"/>
</dbReference>
<name>A0A8T0F183_ARGBR</name>
<accession>A0A8T0F183</accession>